<dbReference type="EMBL" id="JACATZ010000001">
    <property type="protein sequence ID" value="NWJ45113.1"/>
    <property type="molecule type" value="Genomic_DNA"/>
</dbReference>
<reference evidence="3" key="2">
    <citation type="journal article" date="2024" name="Nature">
        <title>Anoxygenic phototroph of the Chloroflexota uses a type I reaction centre.</title>
        <authorList>
            <person name="Tsuji J.M."/>
            <person name="Shaw N.A."/>
            <person name="Nagashima S."/>
            <person name="Venkiteswaran J.J."/>
            <person name="Schiff S.L."/>
            <person name="Watanabe T."/>
            <person name="Fukui M."/>
            <person name="Hanada S."/>
            <person name="Tank M."/>
            <person name="Neufeld J.D."/>
        </authorList>
    </citation>
    <scope>NUCLEOTIDE SEQUENCE</scope>
    <source>
        <strain evidence="3">L227-S17</strain>
    </source>
</reference>
<dbReference type="Proteomes" id="UP001431572">
    <property type="component" value="Chromosome 1"/>
</dbReference>
<feature type="domain" description="AraC effector-binding" evidence="1">
    <location>
        <begin position="3"/>
        <end position="152"/>
    </location>
</feature>
<evidence type="ECO:0000313" key="3">
    <source>
        <dbReference type="EMBL" id="WJW66992.1"/>
    </source>
</evidence>
<name>A0A8T7LW23_9CHLR</name>
<proteinExistence type="predicted"/>
<evidence type="ECO:0000259" key="1">
    <source>
        <dbReference type="SMART" id="SM00871"/>
    </source>
</evidence>
<dbReference type="InterPro" id="IPR050908">
    <property type="entry name" value="SmbC-like"/>
</dbReference>
<dbReference type="Gene3D" id="3.20.80.10">
    <property type="entry name" value="Regulatory factor, effector binding domain"/>
    <property type="match status" value="1"/>
</dbReference>
<evidence type="ECO:0000313" key="2">
    <source>
        <dbReference type="EMBL" id="NWJ45113.1"/>
    </source>
</evidence>
<sequence>MGLTCGLEELAAQPVLSMRTRTSAQELPQFFGKAYGMVFQYLSKLNAPPAGPPFAMYYNMDMQNLDVEAGFPVSKPLAGEGEFIANEIAAGKYATCLYKGSYQEVGSAYETLSTWIKENGYTPTGIACEMYLNDPADTPPEQLLTKVMFQLLP</sequence>
<dbReference type="Proteomes" id="UP000521676">
    <property type="component" value="Unassembled WGS sequence"/>
</dbReference>
<evidence type="ECO:0000313" key="4">
    <source>
        <dbReference type="Proteomes" id="UP000521676"/>
    </source>
</evidence>
<dbReference type="PANTHER" id="PTHR40055:SF1">
    <property type="entry name" value="TRANSCRIPTIONAL REGULATOR YGIV-RELATED"/>
    <property type="match status" value="1"/>
</dbReference>
<dbReference type="SUPFAM" id="SSF55136">
    <property type="entry name" value="Probable bacterial effector-binding domain"/>
    <property type="match status" value="1"/>
</dbReference>
<reference evidence="2 4" key="1">
    <citation type="submission" date="2020-06" db="EMBL/GenBank/DDBJ databases">
        <title>Anoxygenic phototrophic Chloroflexota member uses a Type I reaction center.</title>
        <authorList>
            <person name="Tsuji J.M."/>
            <person name="Shaw N.A."/>
            <person name="Nagashima S."/>
            <person name="Venkiteswaran J."/>
            <person name="Schiff S.L."/>
            <person name="Hanada S."/>
            <person name="Tank M."/>
            <person name="Neufeld J.D."/>
        </authorList>
    </citation>
    <scope>NUCLEOTIDE SEQUENCE [LARGE SCALE GENOMIC DNA]</scope>
    <source>
        <strain evidence="2">L227-S17</strain>
    </source>
</reference>
<evidence type="ECO:0000313" key="5">
    <source>
        <dbReference type="Proteomes" id="UP001431572"/>
    </source>
</evidence>
<dbReference type="InterPro" id="IPR029442">
    <property type="entry name" value="GyrI-like"/>
</dbReference>
<organism evidence="2 4">
    <name type="scientific">Candidatus Chlorohelix allophototropha</name>
    <dbReference type="NCBI Taxonomy" id="3003348"/>
    <lineage>
        <taxon>Bacteria</taxon>
        <taxon>Bacillati</taxon>
        <taxon>Chloroflexota</taxon>
        <taxon>Chloroflexia</taxon>
        <taxon>Candidatus Chloroheliales</taxon>
        <taxon>Candidatus Chloroheliaceae</taxon>
        <taxon>Candidatus Chlorohelix</taxon>
    </lineage>
</organism>
<dbReference type="AlphaFoldDB" id="A0A8T7LW23"/>
<dbReference type="InterPro" id="IPR010499">
    <property type="entry name" value="AraC_E-bd"/>
</dbReference>
<keyword evidence="5" id="KW-1185">Reference proteome</keyword>
<dbReference type="InterPro" id="IPR011256">
    <property type="entry name" value="Reg_factor_effector_dom_sf"/>
</dbReference>
<dbReference type="Pfam" id="PF06445">
    <property type="entry name" value="GyrI-like"/>
    <property type="match status" value="1"/>
</dbReference>
<dbReference type="EMBL" id="CP128399">
    <property type="protein sequence ID" value="WJW66992.1"/>
    <property type="molecule type" value="Genomic_DNA"/>
</dbReference>
<accession>A0A8T7LW23</accession>
<dbReference type="PANTHER" id="PTHR40055">
    <property type="entry name" value="TRANSCRIPTIONAL REGULATOR YGIV-RELATED"/>
    <property type="match status" value="1"/>
</dbReference>
<dbReference type="SMART" id="SM00871">
    <property type="entry name" value="AraC_E_bind"/>
    <property type="match status" value="1"/>
</dbReference>
<dbReference type="RefSeq" id="WP_341468887.1">
    <property type="nucleotide sequence ID" value="NZ_CP128399.1"/>
</dbReference>
<gene>
    <name evidence="2" type="ORF">HXX08_04460</name>
    <name evidence="3" type="ORF">OZ401_000240</name>
</gene>
<protein>
    <submittedName>
        <fullName evidence="2">GyrI-like domain-containing protein</fullName>
    </submittedName>
</protein>